<dbReference type="PANTHER" id="PTHR10903:SF135">
    <property type="entry name" value="TRANSLOCASE OF CHLOROPLAST 120, CHLOROPLASTIC-RELATED"/>
    <property type="match status" value="1"/>
</dbReference>
<evidence type="ECO:0000259" key="18">
    <source>
        <dbReference type="Pfam" id="PF01926"/>
    </source>
</evidence>
<dbReference type="InParanoid" id="A0A409XLW3"/>
<sequence length="987" mass="111556">MAQHGFMYPNSNIRCDPVDLTRPSELKPDDIIIMLIGQTGTGKSNFIDKATGQAGKRAHSTLQSVTTNMEAVRFKNHPKYQDRLILIDTPGFKDADTDITTLDLIGRWLFITKQKLVFLEAIIYFHRISDIRMTAEQRRTLRLFSDLCGRKFKDRVIFATTMWDDLNAEEKCNAQMREKDLTTMFWDGLIDDKATVLRFENTTDSSWGLINVALRRTPKKRELLQFQKDMKRTDGHLEDTVAQEVEILRGNRSKHLEETGSHHVEVVILLLGQTGVGKSTFINKAAEKPVANVNTNLTSEDLKVQSFVVPHPQNPSIRCVFVETPGFDHIDANDQEVLRLIVDWLTKSVMGPTGAGKSTFINAILNGESGHGEQPLMEVGDKLTSCTKELQVSKIDSASLSPQLRGREVVIVDTPGFDDTFQGDAEILKRIADWLKSSYNSNMVLAGVIYLHDISEDRFSGTARRNLEIFNHLCGDAALSKVVLGTTKSNKIPAETVIRYETELKQLHWNKMIDKGTRVAHFCGDYQSARNVVNLILGRVALDTVLCIQKELVFDKKIIPETMAGRELRHTLQEILEMQRQMVAAEGDTAAGGPTPQDIKQKVDEINKKIMTLSKQIQELRIPLSTRFRNILFELSDADFFDPKLLLEQILQMVKNINTKESRTGDIVIPCAVFILFEYVKFDNILRVMGPTGVGKSSFINTILEEEHRRSKENGTLRVMPVGKGLRSCTVDMVACRIQSLGNGQKFLPEAFRNRSVIIVDTPGFDDTYKDDVEILKKIADWLKDSYTDKKTLAGVIYLHDISQDRFTGSVRRNLEIFKHMCGQDAFSKVVIVTTKADKLEESTAKQYETELKTEYWKDMIERGVVVKSFNRTSGYHSARPTIDHILRGVAQDYFLQLQTELAEDKKLLPATQAGKQLRYTLQQVLESQKTILSIEQSMAAGEVTSVAEAQERMKELQEQITALSAQVKALRAKSSLLKRFLSLLKL</sequence>
<evidence type="ECO:0000256" key="5">
    <source>
        <dbReference type="ARBA" id="ARBA00022640"/>
    </source>
</evidence>
<dbReference type="OrthoDB" id="8954335at2759"/>
<dbReference type="EMBL" id="NHYD01001248">
    <property type="protein sequence ID" value="PPQ91779.1"/>
    <property type="molecule type" value="Genomic_DNA"/>
</dbReference>
<evidence type="ECO:0000256" key="17">
    <source>
        <dbReference type="SAM" id="Coils"/>
    </source>
</evidence>
<evidence type="ECO:0000256" key="9">
    <source>
        <dbReference type="ARBA" id="ARBA00022801"/>
    </source>
</evidence>
<keyword evidence="15" id="KW-0472">Membrane</keyword>
<dbReference type="Gene3D" id="3.40.50.300">
    <property type="entry name" value="P-loop containing nucleotide triphosphate hydrolases"/>
    <property type="match status" value="4"/>
</dbReference>
<keyword evidence="21" id="KW-1185">Reference proteome</keyword>
<comment type="caution">
    <text evidence="20">The sequence shown here is derived from an EMBL/GenBank/DDBJ whole genome shotgun (WGS) entry which is preliminary data.</text>
</comment>
<dbReference type="GO" id="GO:0016020">
    <property type="term" value="C:membrane"/>
    <property type="evidence" value="ECO:0007669"/>
    <property type="project" value="UniProtKB-SubCell"/>
</dbReference>
<dbReference type="SUPFAM" id="SSF52540">
    <property type="entry name" value="P-loop containing nucleoside triphosphate hydrolases"/>
    <property type="match status" value="4"/>
</dbReference>
<evidence type="ECO:0000313" key="20">
    <source>
        <dbReference type="EMBL" id="PPQ91779.1"/>
    </source>
</evidence>
<comment type="subcellular location">
    <subcellularLocation>
        <location evidence="2">Membrane</location>
        <topology evidence="2">Single-pass membrane protein</topology>
    </subcellularLocation>
    <subcellularLocation>
        <location evidence="16">Plastid</location>
        <location evidence="16">Chloroplast outer membrane</location>
    </subcellularLocation>
</comment>
<keyword evidence="14" id="KW-0342">GTP-binding</keyword>
<gene>
    <name evidence="20" type="ORF">CVT25_000424</name>
</gene>
<dbReference type="Pfam" id="PF01926">
    <property type="entry name" value="MMR_HSR1"/>
    <property type="match status" value="2"/>
</dbReference>
<evidence type="ECO:0000256" key="16">
    <source>
        <dbReference type="ARBA" id="ARBA00024013"/>
    </source>
</evidence>
<dbReference type="InterPro" id="IPR045058">
    <property type="entry name" value="GIMA/IAN/Toc"/>
</dbReference>
<evidence type="ECO:0000256" key="2">
    <source>
        <dbReference type="ARBA" id="ARBA00004167"/>
    </source>
</evidence>
<organism evidence="20 21">
    <name type="scientific">Psilocybe cyanescens</name>
    <dbReference type="NCBI Taxonomy" id="93625"/>
    <lineage>
        <taxon>Eukaryota</taxon>
        <taxon>Fungi</taxon>
        <taxon>Dikarya</taxon>
        <taxon>Basidiomycota</taxon>
        <taxon>Agaricomycotina</taxon>
        <taxon>Agaricomycetes</taxon>
        <taxon>Agaricomycetidae</taxon>
        <taxon>Agaricales</taxon>
        <taxon>Agaricineae</taxon>
        <taxon>Strophariaceae</taxon>
        <taxon>Psilocybe</taxon>
    </lineage>
</organism>
<feature type="domain" description="AIG1-type G" evidence="19">
    <location>
        <begin position="349"/>
        <end position="497"/>
    </location>
</feature>
<accession>A0A409XLW3</accession>
<keyword evidence="3" id="KW-0813">Transport</keyword>
<dbReference type="InterPro" id="IPR027417">
    <property type="entry name" value="P-loop_NTPase"/>
</dbReference>
<keyword evidence="7" id="KW-0479">Metal-binding</keyword>
<evidence type="ECO:0000256" key="7">
    <source>
        <dbReference type="ARBA" id="ARBA00022723"/>
    </source>
</evidence>
<dbReference type="Proteomes" id="UP000283269">
    <property type="component" value="Unassembled WGS sequence"/>
</dbReference>
<keyword evidence="13" id="KW-1133">Transmembrane helix</keyword>
<dbReference type="GO" id="GO:0046872">
    <property type="term" value="F:metal ion binding"/>
    <property type="evidence" value="ECO:0007669"/>
    <property type="project" value="UniProtKB-KW"/>
</dbReference>
<dbReference type="Pfam" id="PF04548">
    <property type="entry name" value="AIG1"/>
    <property type="match status" value="1"/>
</dbReference>
<dbReference type="PANTHER" id="PTHR10903">
    <property type="entry name" value="GTPASE, IMAP FAMILY MEMBER-RELATED"/>
    <property type="match status" value="1"/>
</dbReference>
<keyword evidence="4" id="KW-0150">Chloroplast</keyword>
<evidence type="ECO:0000256" key="14">
    <source>
        <dbReference type="ARBA" id="ARBA00023134"/>
    </source>
</evidence>
<keyword evidence="6" id="KW-0812">Transmembrane</keyword>
<proteinExistence type="predicted"/>
<keyword evidence="11" id="KW-0460">Magnesium</keyword>
<dbReference type="AlphaFoldDB" id="A0A409XLW3"/>
<feature type="coiled-coil region" evidence="17">
    <location>
        <begin position="940"/>
        <end position="974"/>
    </location>
</feature>
<evidence type="ECO:0000256" key="4">
    <source>
        <dbReference type="ARBA" id="ARBA00022528"/>
    </source>
</evidence>
<evidence type="ECO:0000256" key="11">
    <source>
        <dbReference type="ARBA" id="ARBA00022842"/>
    </source>
</evidence>
<name>A0A409XLW3_PSICY</name>
<keyword evidence="9" id="KW-0378">Hydrolase</keyword>
<evidence type="ECO:0008006" key="22">
    <source>
        <dbReference type="Google" id="ProtNLM"/>
    </source>
</evidence>
<dbReference type="InterPro" id="IPR006073">
    <property type="entry name" value="GTP-bd"/>
</dbReference>
<evidence type="ECO:0000313" key="21">
    <source>
        <dbReference type="Proteomes" id="UP000283269"/>
    </source>
</evidence>
<keyword evidence="5" id="KW-0934">Plastid</keyword>
<evidence type="ECO:0000256" key="15">
    <source>
        <dbReference type="ARBA" id="ARBA00023136"/>
    </source>
</evidence>
<evidence type="ECO:0000256" key="13">
    <source>
        <dbReference type="ARBA" id="ARBA00022989"/>
    </source>
</evidence>
<feature type="domain" description="G" evidence="18">
    <location>
        <begin position="33"/>
        <end position="96"/>
    </location>
</feature>
<dbReference type="GO" id="GO:0015031">
    <property type="term" value="P:protein transport"/>
    <property type="evidence" value="ECO:0007669"/>
    <property type="project" value="UniProtKB-KW"/>
</dbReference>
<evidence type="ECO:0000256" key="10">
    <source>
        <dbReference type="ARBA" id="ARBA00022805"/>
    </source>
</evidence>
<dbReference type="GO" id="GO:0005525">
    <property type="term" value="F:GTP binding"/>
    <property type="evidence" value="ECO:0007669"/>
    <property type="project" value="UniProtKB-KW"/>
</dbReference>
<keyword evidence="10" id="KW-1002">Plastid outer membrane</keyword>
<dbReference type="GO" id="GO:0016787">
    <property type="term" value="F:hydrolase activity"/>
    <property type="evidence" value="ECO:0007669"/>
    <property type="project" value="UniProtKB-KW"/>
</dbReference>
<evidence type="ECO:0000256" key="12">
    <source>
        <dbReference type="ARBA" id="ARBA00022927"/>
    </source>
</evidence>
<evidence type="ECO:0000256" key="3">
    <source>
        <dbReference type="ARBA" id="ARBA00022448"/>
    </source>
</evidence>
<dbReference type="InterPro" id="IPR006703">
    <property type="entry name" value="G_AIG1"/>
</dbReference>
<feature type="domain" description="G" evidence="18">
    <location>
        <begin position="688"/>
        <end position="803"/>
    </location>
</feature>
<protein>
    <recommendedName>
        <fullName evidence="22">G domain-containing protein</fullName>
    </recommendedName>
</protein>
<dbReference type="STRING" id="93625.A0A409XLW3"/>
<evidence type="ECO:0000256" key="6">
    <source>
        <dbReference type="ARBA" id="ARBA00022692"/>
    </source>
</evidence>
<evidence type="ECO:0000256" key="1">
    <source>
        <dbReference type="ARBA" id="ARBA00001946"/>
    </source>
</evidence>
<keyword evidence="17" id="KW-0175">Coiled coil</keyword>
<evidence type="ECO:0000256" key="8">
    <source>
        <dbReference type="ARBA" id="ARBA00022741"/>
    </source>
</evidence>
<dbReference type="CDD" id="cd00882">
    <property type="entry name" value="Ras_like_GTPase"/>
    <property type="match status" value="2"/>
</dbReference>
<comment type="cofactor">
    <cofactor evidence="1">
        <name>Mg(2+)</name>
        <dbReference type="ChEBI" id="CHEBI:18420"/>
    </cofactor>
</comment>
<evidence type="ECO:0000259" key="19">
    <source>
        <dbReference type="Pfam" id="PF04548"/>
    </source>
</evidence>
<keyword evidence="8" id="KW-0547">Nucleotide-binding</keyword>
<reference evidence="20 21" key="1">
    <citation type="journal article" date="2018" name="Evol. Lett.">
        <title>Horizontal gene cluster transfer increased hallucinogenic mushroom diversity.</title>
        <authorList>
            <person name="Reynolds H.T."/>
            <person name="Vijayakumar V."/>
            <person name="Gluck-Thaler E."/>
            <person name="Korotkin H.B."/>
            <person name="Matheny P.B."/>
            <person name="Slot J.C."/>
        </authorList>
    </citation>
    <scope>NUCLEOTIDE SEQUENCE [LARGE SCALE GENOMIC DNA]</scope>
    <source>
        <strain evidence="20 21">2631</strain>
    </source>
</reference>
<keyword evidence="12" id="KW-0653">Protein transport</keyword>